<evidence type="ECO:0000313" key="1">
    <source>
        <dbReference type="EMBL" id="QHU26991.1"/>
    </source>
</evidence>
<dbReference type="AlphaFoldDB" id="A0A6C0LBC8"/>
<protein>
    <submittedName>
        <fullName evidence="1">Uncharacterized protein</fullName>
    </submittedName>
</protein>
<name>A0A6C0LBC8_9ZZZZ</name>
<proteinExistence type="predicted"/>
<accession>A0A6C0LBC8</accession>
<reference evidence="1" key="1">
    <citation type="journal article" date="2020" name="Nature">
        <title>Giant virus diversity and host interactions through global metagenomics.</title>
        <authorList>
            <person name="Schulz F."/>
            <person name="Roux S."/>
            <person name="Paez-Espino D."/>
            <person name="Jungbluth S."/>
            <person name="Walsh D.A."/>
            <person name="Denef V.J."/>
            <person name="McMahon K.D."/>
            <person name="Konstantinidis K.T."/>
            <person name="Eloe-Fadrosh E.A."/>
            <person name="Kyrpides N.C."/>
            <person name="Woyke T."/>
        </authorList>
    </citation>
    <scope>NUCLEOTIDE SEQUENCE</scope>
    <source>
        <strain evidence="1">GVMAG-M-3300027759-42</strain>
    </source>
</reference>
<sequence>MPHLVAIVATVLAHLLDEDWAANSPLGVAEVVVIVHPPVLSILLADMALVLLDLTLDGLAVDTVGHGAGTGAGAGTGTRTR</sequence>
<dbReference type="EMBL" id="MN740447">
    <property type="protein sequence ID" value="QHU26991.1"/>
    <property type="molecule type" value="Genomic_DNA"/>
</dbReference>
<organism evidence="1">
    <name type="scientific">viral metagenome</name>
    <dbReference type="NCBI Taxonomy" id="1070528"/>
    <lineage>
        <taxon>unclassified sequences</taxon>
        <taxon>metagenomes</taxon>
        <taxon>organismal metagenomes</taxon>
    </lineage>
</organism>